<sequence precursor="true">MSLVLLVALVLAAAVPLEARAGATQVGKASWYGPGLHGKKTASGERFNPQRLTAAHRRLPLGTQARVTNLKNGKAVTVIINDRGPHRGGRIIDLSRAAAQQLSMDGVARVRVEVLN</sequence>
<evidence type="ECO:0000259" key="5">
    <source>
        <dbReference type="Pfam" id="PF03330"/>
    </source>
</evidence>
<dbReference type="Proteomes" id="UP000760480">
    <property type="component" value="Unassembled WGS sequence"/>
</dbReference>
<reference evidence="6 7" key="1">
    <citation type="submission" date="2019-03" db="EMBL/GenBank/DDBJ databases">
        <title>Metabolic reconstructions from genomes of highly enriched 'Candidatus Accumulibacter' and 'Candidatus Competibacter' bioreactor populations.</title>
        <authorList>
            <person name="Annavajhala M.K."/>
            <person name="Welles L."/>
            <person name="Abbas B."/>
            <person name="Sorokin D."/>
            <person name="Park H."/>
            <person name="Van Loosdrecht M."/>
            <person name="Chandran K."/>
        </authorList>
    </citation>
    <scope>NUCLEOTIDE SEQUENCE [LARGE SCALE GENOMIC DNA]</scope>
    <source>
        <strain evidence="6 7">SBR_G</strain>
    </source>
</reference>
<keyword evidence="2 3" id="KW-0961">Cell wall biogenesis/degradation</keyword>
<dbReference type="EMBL" id="SPMZ01000066">
    <property type="protein sequence ID" value="NMQ20869.1"/>
    <property type="molecule type" value="Genomic_DNA"/>
</dbReference>
<organism evidence="6 7">
    <name type="scientific">Candidatus Competibacter phosphatis</name>
    <dbReference type="NCBI Taxonomy" id="221280"/>
    <lineage>
        <taxon>Bacteria</taxon>
        <taxon>Pseudomonadati</taxon>
        <taxon>Pseudomonadota</taxon>
        <taxon>Gammaproteobacteria</taxon>
        <taxon>Candidatus Competibacteraceae</taxon>
        <taxon>Candidatus Competibacter</taxon>
    </lineage>
</organism>
<dbReference type="SUPFAM" id="SSF50685">
    <property type="entry name" value="Barwin-like endoglucanases"/>
    <property type="match status" value="1"/>
</dbReference>
<dbReference type="CDD" id="cd22268">
    <property type="entry name" value="DPBB_RlpA-like"/>
    <property type="match status" value="1"/>
</dbReference>
<evidence type="ECO:0000313" key="7">
    <source>
        <dbReference type="Proteomes" id="UP000760480"/>
    </source>
</evidence>
<evidence type="ECO:0000256" key="2">
    <source>
        <dbReference type="ARBA" id="ARBA00023316"/>
    </source>
</evidence>
<comment type="function">
    <text evidence="3">Lytic transglycosylase with a strong preference for naked glycan strands that lack stem peptides.</text>
</comment>
<dbReference type="Pfam" id="PF03330">
    <property type="entry name" value="DPBB_1"/>
    <property type="match status" value="1"/>
</dbReference>
<dbReference type="PANTHER" id="PTHR34183">
    <property type="entry name" value="ENDOLYTIC PEPTIDOGLYCAN TRANSGLYCOSYLASE RLPA"/>
    <property type="match status" value="1"/>
</dbReference>
<evidence type="ECO:0000256" key="3">
    <source>
        <dbReference type="HAMAP-Rule" id="MF_02071"/>
    </source>
</evidence>
<feature type="domain" description="RlpA-like protein double-psi beta-barrel" evidence="5">
    <location>
        <begin position="25"/>
        <end position="111"/>
    </location>
</feature>
<dbReference type="InterPro" id="IPR036908">
    <property type="entry name" value="RlpA-like_sf"/>
</dbReference>
<dbReference type="NCBIfam" id="TIGR00413">
    <property type="entry name" value="rlpA"/>
    <property type="match status" value="1"/>
</dbReference>
<dbReference type="Gene3D" id="2.40.40.10">
    <property type="entry name" value="RlpA-like domain"/>
    <property type="match status" value="1"/>
</dbReference>
<keyword evidence="3" id="KW-0732">Signal</keyword>
<proteinExistence type="inferred from homology"/>
<comment type="similarity">
    <text evidence="3 4">Belongs to the RlpA family.</text>
</comment>
<feature type="chain" id="PRO_5044931601" description="Endolytic peptidoglycan transglycosylase RlpA" evidence="3">
    <location>
        <begin position="22"/>
        <end position="116"/>
    </location>
</feature>
<keyword evidence="1 3" id="KW-0456">Lyase</keyword>
<evidence type="ECO:0000313" key="6">
    <source>
        <dbReference type="EMBL" id="NMQ20869.1"/>
    </source>
</evidence>
<dbReference type="InterPro" id="IPR009009">
    <property type="entry name" value="RlpA-like_DPBB"/>
</dbReference>
<feature type="signal peptide" evidence="3">
    <location>
        <begin position="1"/>
        <end position="21"/>
    </location>
</feature>
<dbReference type="InterPro" id="IPR012997">
    <property type="entry name" value="RplA"/>
</dbReference>
<name>A0ABX1TQT7_9GAMM</name>
<dbReference type="PANTHER" id="PTHR34183:SF8">
    <property type="entry name" value="ENDOLYTIC PEPTIDOGLYCAN TRANSGLYCOSYLASE RLPA-RELATED"/>
    <property type="match status" value="1"/>
</dbReference>
<evidence type="ECO:0000256" key="1">
    <source>
        <dbReference type="ARBA" id="ARBA00023239"/>
    </source>
</evidence>
<keyword evidence="7" id="KW-1185">Reference proteome</keyword>
<gene>
    <name evidence="3" type="primary">rlpA</name>
    <name evidence="6" type="ORF">E4P82_17745</name>
</gene>
<protein>
    <recommendedName>
        <fullName evidence="3">Endolytic peptidoglycan transglycosylase RlpA</fullName>
        <ecNumber evidence="3">4.2.2.-</ecNumber>
    </recommendedName>
</protein>
<dbReference type="InterPro" id="IPR034718">
    <property type="entry name" value="RlpA"/>
</dbReference>
<evidence type="ECO:0000256" key="4">
    <source>
        <dbReference type="RuleBase" id="RU003495"/>
    </source>
</evidence>
<accession>A0ABX1TQT7</accession>
<dbReference type="EC" id="4.2.2.-" evidence="3"/>
<dbReference type="HAMAP" id="MF_02071">
    <property type="entry name" value="RlpA"/>
    <property type="match status" value="1"/>
</dbReference>
<comment type="caution">
    <text evidence="6">The sequence shown here is derived from an EMBL/GenBank/DDBJ whole genome shotgun (WGS) entry which is preliminary data.</text>
</comment>